<reference evidence="2" key="1">
    <citation type="submission" date="2020-03" db="EMBL/GenBank/DDBJ databases">
        <title>The deep terrestrial virosphere.</title>
        <authorList>
            <person name="Holmfeldt K."/>
            <person name="Nilsson E."/>
            <person name="Simone D."/>
            <person name="Lopez-Fernandez M."/>
            <person name="Wu X."/>
            <person name="de Brujin I."/>
            <person name="Lundin D."/>
            <person name="Andersson A."/>
            <person name="Bertilsson S."/>
            <person name="Dopson M."/>
        </authorList>
    </citation>
    <scope>NUCLEOTIDE SEQUENCE</scope>
    <source>
        <strain evidence="1">MM415A03762</strain>
        <strain evidence="2">MM415B02352</strain>
    </source>
</reference>
<name>A0A6M3L713_9ZZZZ</name>
<proteinExistence type="predicted"/>
<protein>
    <submittedName>
        <fullName evidence="2">Uncharacterized protein</fullName>
    </submittedName>
</protein>
<dbReference type="EMBL" id="MT142921">
    <property type="protein sequence ID" value="QJA90546.1"/>
    <property type="molecule type" value="Genomic_DNA"/>
</dbReference>
<gene>
    <name evidence="1" type="ORF">MM415A03762_0002</name>
    <name evidence="2" type="ORF">MM415B02352_0006</name>
</gene>
<dbReference type="EMBL" id="MT141788">
    <property type="protein sequence ID" value="QJA70376.1"/>
    <property type="molecule type" value="Genomic_DNA"/>
</dbReference>
<dbReference type="AlphaFoldDB" id="A0A6M3L713"/>
<accession>A0A6M3L713</accession>
<evidence type="ECO:0000313" key="2">
    <source>
        <dbReference type="EMBL" id="QJA90546.1"/>
    </source>
</evidence>
<sequence length="140" mass="16594">MTYNAIYKLLDHERMRWKTMNYRKLVTRLSRITKEEKLHCFLILATETGNQKLFNAGVIRAGERGVNIDMNKVRSVARETKVVKAIPKNSMYIVENKRTTEELISNAPKFVTPDENKYRKPEDKYLNMFTRDELTRCIDF</sequence>
<organism evidence="2">
    <name type="scientific">viral metagenome</name>
    <dbReference type="NCBI Taxonomy" id="1070528"/>
    <lineage>
        <taxon>unclassified sequences</taxon>
        <taxon>metagenomes</taxon>
        <taxon>organismal metagenomes</taxon>
    </lineage>
</organism>
<evidence type="ECO:0000313" key="1">
    <source>
        <dbReference type="EMBL" id="QJA70376.1"/>
    </source>
</evidence>